<evidence type="ECO:0000256" key="2">
    <source>
        <dbReference type="SAM" id="Phobius"/>
    </source>
</evidence>
<evidence type="ECO:0000256" key="1">
    <source>
        <dbReference type="SAM" id="MobiDB-lite"/>
    </source>
</evidence>
<evidence type="ECO:0000313" key="4">
    <source>
        <dbReference type="Proteomes" id="UP000469890"/>
    </source>
</evidence>
<reference evidence="3 4" key="1">
    <citation type="submission" date="2019-09" db="EMBL/GenBank/DDBJ databases">
        <authorList>
            <consortium name="DOE Joint Genome Institute"/>
            <person name="Mondo S.J."/>
            <person name="Navarro-Mendoza M.I."/>
            <person name="Perez-Arques C."/>
            <person name="Panchal S."/>
            <person name="Nicolas F.E."/>
            <person name="Ganguly P."/>
            <person name="Pangilinan J."/>
            <person name="Grigoriev I."/>
            <person name="Heitman J."/>
            <person name="Sanya K."/>
            <person name="Garre V."/>
        </authorList>
    </citation>
    <scope>NUCLEOTIDE SEQUENCE [LARGE SCALE GENOMIC DNA]</scope>
    <source>
        <strain evidence="3 4">MU402</strain>
    </source>
</reference>
<feature type="region of interest" description="Disordered" evidence="1">
    <location>
        <begin position="208"/>
        <end position="244"/>
    </location>
</feature>
<keyword evidence="2" id="KW-0812">Transmembrane</keyword>
<organism evidence="3 4">
    <name type="scientific">Mucor circinelloides f. lusitanicus</name>
    <name type="common">Mucor racemosus var. lusitanicus</name>
    <dbReference type="NCBI Taxonomy" id="29924"/>
    <lineage>
        <taxon>Eukaryota</taxon>
        <taxon>Fungi</taxon>
        <taxon>Fungi incertae sedis</taxon>
        <taxon>Mucoromycota</taxon>
        <taxon>Mucoromycotina</taxon>
        <taxon>Mucoromycetes</taxon>
        <taxon>Mucorales</taxon>
        <taxon>Mucorineae</taxon>
        <taxon>Mucoraceae</taxon>
        <taxon>Mucor</taxon>
    </lineage>
</organism>
<feature type="transmembrane region" description="Helical" evidence="2">
    <location>
        <begin position="12"/>
        <end position="32"/>
    </location>
</feature>
<name>A0A8H4BPR9_MUCCL</name>
<accession>A0A8H4BPR9</accession>
<protein>
    <submittedName>
        <fullName evidence="3">Uncharacterized protein</fullName>
    </submittedName>
</protein>
<comment type="caution">
    <text evidence="3">The sequence shown here is derived from an EMBL/GenBank/DDBJ whole genome shotgun (WGS) entry which is preliminary data.</text>
</comment>
<dbReference type="EMBL" id="JAAECE010000002">
    <property type="protein sequence ID" value="KAF1805875.1"/>
    <property type="molecule type" value="Genomic_DNA"/>
</dbReference>
<gene>
    <name evidence="3" type="ORF">FB192DRAFT_1364944</name>
</gene>
<feature type="compositionally biased region" description="Low complexity" evidence="1">
    <location>
        <begin position="208"/>
        <end position="223"/>
    </location>
</feature>
<dbReference type="Proteomes" id="UP000469890">
    <property type="component" value="Unassembled WGS sequence"/>
</dbReference>
<feature type="transmembrane region" description="Helical" evidence="2">
    <location>
        <begin position="174"/>
        <end position="199"/>
    </location>
</feature>
<keyword evidence="2" id="KW-0472">Membrane</keyword>
<keyword evidence="2" id="KW-1133">Transmembrane helix</keyword>
<feature type="transmembrane region" description="Helical" evidence="2">
    <location>
        <begin position="127"/>
        <end position="154"/>
    </location>
</feature>
<proteinExistence type="predicted"/>
<feature type="transmembrane region" description="Helical" evidence="2">
    <location>
        <begin position="69"/>
        <end position="95"/>
    </location>
</feature>
<sequence length="244" mass="27592">MSNRNFSSTIGFISSFIGMAGLVLTIISLIPLNSYNIYTTLDTLLQLISFELKRTGQSDWHHLQLSSTATLYAIFLSCSFLSSMLVILSTCIACCRHQTFQQQQQQQQQQTHTHSAKYEKIIQHKSWFLRFTCLTLLIQMATSIFGSTHLIYKIQPDPHVIPLEIQHNVSLSCAILWISYLAIILFSLVLLFASFCILIGSHTYRPNTTSTPVSAGPASPSSSVRRRQQEIQDMDDETRPLMIV</sequence>
<dbReference type="AlphaFoldDB" id="A0A8H4BPR9"/>
<evidence type="ECO:0000313" key="3">
    <source>
        <dbReference type="EMBL" id="KAF1805875.1"/>
    </source>
</evidence>